<dbReference type="InterPro" id="IPR027417">
    <property type="entry name" value="P-loop_NTPase"/>
</dbReference>
<dbReference type="PROSITE" id="PS51194">
    <property type="entry name" value="HELICASE_CTER"/>
    <property type="match status" value="1"/>
</dbReference>
<reference key="2">
    <citation type="submission" date="2011-10" db="EMBL/GenBank/DDBJ databases">
        <title>The genome and transcriptome sequence of Clonorchis sinensis provide insights into the carcinogenic liver fluke.</title>
        <authorList>
            <person name="Wang X."/>
            <person name="Huang Y."/>
            <person name="Chen W."/>
            <person name="Liu H."/>
            <person name="Guo L."/>
            <person name="Chen Y."/>
            <person name="Luo F."/>
            <person name="Zhou W."/>
            <person name="Sun J."/>
            <person name="Mao Q."/>
            <person name="Liang P."/>
            <person name="Zhou C."/>
            <person name="Tian Y."/>
            <person name="Men J."/>
            <person name="Lv X."/>
            <person name="Huang L."/>
            <person name="Zhou J."/>
            <person name="Hu Y."/>
            <person name="Li R."/>
            <person name="Zhang F."/>
            <person name="Lei H."/>
            <person name="Li X."/>
            <person name="Hu X."/>
            <person name="Liang C."/>
            <person name="Xu J."/>
            <person name="Wu Z."/>
            <person name="Yu X."/>
        </authorList>
    </citation>
    <scope>NUCLEOTIDE SEQUENCE</scope>
    <source>
        <strain>Henan</strain>
    </source>
</reference>
<dbReference type="InterPro" id="IPR014014">
    <property type="entry name" value="RNA_helicase_DEAD_Q_motif"/>
</dbReference>
<evidence type="ECO:0000256" key="2">
    <source>
        <dbReference type="ARBA" id="ARBA00022741"/>
    </source>
</evidence>
<dbReference type="InterPro" id="IPR001650">
    <property type="entry name" value="Helicase_C-like"/>
</dbReference>
<dbReference type="GO" id="GO:0005829">
    <property type="term" value="C:cytosol"/>
    <property type="evidence" value="ECO:0007669"/>
    <property type="project" value="TreeGrafter"/>
</dbReference>
<dbReference type="GO" id="GO:0016787">
    <property type="term" value="F:hydrolase activity"/>
    <property type="evidence" value="ECO:0007669"/>
    <property type="project" value="UniProtKB-KW"/>
</dbReference>
<feature type="short sequence motif" description="Q motif" evidence="6">
    <location>
        <begin position="282"/>
        <end position="310"/>
    </location>
</feature>
<keyword evidence="2 7" id="KW-0547">Nucleotide-binding</keyword>
<evidence type="ECO:0000256" key="6">
    <source>
        <dbReference type="PROSITE-ProRule" id="PRU00552"/>
    </source>
</evidence>
<dbReference type="EC" id="3.6.4.13" evidence="1"/>
<dbReference type="GO" id="GO:0005524">
    <property type="term" value="F:ATP binding"/>
    <property type="evidence" value="ECO:0007669"/>
    <property type="project" value="UniProtKB-KW"/>
</dbReference>
<dbReference type="SMART" id="SM00490">
    <property type="entry name" value="HELICc"/>
    <property type="match status" value="1"/>
</dbReference>
<evidence type="ECO:0000313" key="12">
    <source>
        <dbReference type="Proteomes" id="UP000008909"/>
    </source>
</evidence>
<evidence type="ECO:0000259" key="10">
    <source>
        <dbReference type="PROSITE" id="PS51195"/>
    </source>
</evidence>
<evidence type="ECO:0000313" key="11">
    <source>
        <dbReference type="EMBL" id="GAA50154.1"/>
    </source>
</evidence>
<dbReference type="Pfam" id="PF00270">
    <property type="entry name" value="DEAD"/>
    <property type="match status" value="1"/>
</dbReference>
<gene>
    <name evidence="11" type="ORF">CLF_104131</name>
</gene>
<keyword evidence="3 7" id="KW-0378">Hydrolase</keyword>
<evidence type="ECO:0000256" key="5">
    <source>
        <dbReference type="ARBA" id="ARBA00022840"/>
    </source>
</evidence>
<dbReference type="InterPro" id="IPR050079">
    <property type="entry name" value="DEAD_box_RNA_helicase"/>
</dbReference>
<dbReference type="GO" id="GO:0003676">
    <property type="term" value="F:nucleic acid binding"/>
    <property type="evidence" value="ECO:0007669"/>
    <property type="project" value="InterPro"/>
</dbReference>
<comment type="similarity">
    <text evidence="7">Belongs to the DEAD box helicase family.</text>
</comment>
<sequence>MTVDRSRLSVVISTAEHEGDYEQPDYKRYGLPYAIGSAWLSPNTFTSAYFTYYETPEMLEYLQPSISSTESPAEESLSRSRLVLIEALLGKRKCCTPNESKVANRLSKEPTLFYWTIAGQPVFLAEYKLVHEYNAPSFYTVGGGGKIKKRAATAEKPIPHQTDRNRAACRSDIEASSDWPLMTWCSPNADCQWRIQRASEIAEYFRGGHFIYLLIRFYWSILWSFKNVNSKVLLPISVLPQRHVVSFTHDLIPTYVVQESNFIFLRCQITMMQQLGSTGGTISFKDIGVCPEIITMLRDKGITKPTEVQSGCIPAVIDGMDVVACAKTGSGKTATFLIPIIQSLMTELKPFYALIITPTRELAHQIGEQAAGLNLILGTSLCNVLIITGGKSIVHQGIDLARGPHIVVATPGRLADLLRTQQANLDDPSNPSSTEWSLMRTRVVVLDEADRLLEDNFGADLSLIMNALPERRQTLLFSATFSDAVKTAVEASKARALEQNKRPPLLWQPAEVIGSSSSTVGASTVDTLSQFYLLMRPEHKEAFLVHTVDQFLTENPCSLIIVFTNKCKWCHLIGLMMNSLGMKTVLLHSAMRQRERISSLTLFRSSQVRILIATDLASRGLDFPTVDIVINHNVPIRPKDYVHRVGRTARAGKTGLALTLCDLFEIKRLRAIQEFIGRDLSPFEVNEKKVAKIITEVSMARREAERKLDQIRFDEKREINKAKKVTSSHTPMFLLLDDENYQWRMMSTGLHVKLRVHNTLFCILPC</sequence>
<dbReference type="Proteomes" id="UP000008909">
    <property type="component" value="Unassembled WGS sequence"/>
</dbReference>
<feature type="domain" description="Helicase C-terminal" evidence="9">
    <location>
        <begin position="547"/>
        <end position="691"/>
    </location>
</feature>
<evidence type="ECO:0000256" key="3">
    <source>
        <dbReference type="ARBA" id="ARBA00022801"/>
    </source>
</evidence>
<dbReference type="PROSITE" id="PS00039">
    <property type="entry name" value="DEAD_ATP_HELICASE"/>
    <property type="match status" value="1"/>
</dbReference>
<keyword evidence="12" id="KW-1185">Reference proteome</keyword>
<evidence type="ECO:0000256" key="1">
    <source>
        <dbReference type="ARBA" id="ARBA00012552"/>
    </source>
</evidence>
<reference evidence="11" key="1">
    <citation type="journal article" date="2011" name="Genome Biol.">
        <title>The draft genome of the carcinogenic human liver fluke Clonorchis sinensis.</title>
        <authorList>
            <person name="Wang X."/>
            <person name="Chen W."/>
            <person name="Huang Y."/>
            <person name="Sun J."/>
            <person name="Men J."/>
            <person name="Liu H."/>
            <person name="Luo F."/>
            <person name="Guo L."/>
            <person name="Lv X."/>
            <person name="Deng C."/>
            <person name="Zhou C."/>
            <person name="Fan Y."/>
            <person name="Li X."/>
            <person name="Huang L."/>
            <person name="Hu Y."/>
            <person name="Liang C."/>
            <person name="Hu X."/>
            <person name="Xu J."/>
            <person name="Yu X."/>
        </authorList>
    </citation>
    <scope>NUCLEOTIDE SEQUENCE [LARGE SCALE GENOMIC DNA]</scope>
    <source>
        <strain evidence="11">Henan</strain>
    </source>
</reference>
<dbReference type="Pfam" id="PF00271">
    <property type="entry name" value="Helicase_C"/>
    <property type="match status" value="1"/>
</dbReference>
<dbReference type="PANTHER" id="PTHR47959">
    <property type="entry name" value="ATP-DEPENDENT RNA HELICASE RHLE-RELATED"/>
    <property type="match status" value="1"/>
</dbReference>
<evidence type="ECO:0000256" key="7">
    <source>
        <dbReference type="RuleBase" id="RU000492"/>
    </source>
</evidence>
<dbReference type="Gene3D" id="3.40.50.300">
    <property type="entry name" value="P-loop containing nucleotide triphosphate hydrolases"/>
    <property type="match status" value="2"/>
</dbReference>
<name>G7YB20_CLOSI</name>
<dbReference type="PROSITE" id="PS51192">
    <property type="entry name" value="HELICASE_ATP_BIND_1"/>
    <property type="match status" value="1"/>
</dbReference>
<feature type="domain" description="Helicase ATP-binding" evidence="8">
    <location>
        <begin position="313"/>
        <end position="499"/>
    </location>
</feature>
<evidence type="ECO:0000256" key="4">
    <source>
        <dbReference type="ARBA" id="ARBA00022806"/>
    </source>
</evidence>
<keyword evidence="4 7" id="KW-0347">Helicase</keyword>
<dbReference type="EMBL" id="DF143017">
    <property type="protein sequence ID" value="GAA50154.1"/>
    <property type="molecule type" value="Genomic_DNA"/>
</dbReference>
<dbReference type="SMART" id="SM00487">
    <property type="entry name" value="DEXDc"/>
    <property type="match status" value="1"/>
</dbReference>
<evidence type="ECO:0000259" key="9">
    <source>
        <dbReference type="PROSITE" id="PS51194"/>
    </source>
</evidence>
<dbReference type="InterPro" id="IPR000629">
    <property type="entry name" value="RNA-helicase_DEAD-box_CS"/>
</dbReference>
<organism evidence="11 12">
    <name type="scientific">Clonorchis sinensis</name>
    <name type="common">Chinese liver fluke</name>
    <dbReference type="NCBI Taxonomy" id="79923"/>
    <lineage>
        <taxon>Eukaryota</taxon>
        <taxon>Metazoa</taxon>
        <taxon>Spiralia</taxon>
        <taxon>Lophotrochozoa</taxon>
        <taxon>Platyhelminthes</taxon>
        <taxon>Trematoda</taxon>
        <taxon>Digenea</taxon>
        <taxon>Opisthorchiida</taxon>
        <taxon>Opisthorchiata</taxon>
        <taxon>Opisthorchiidae</taxon>
        <taxon>Clonorchis</taxon>
    </lineage>
</organism>
<dbReference type="AlphaFoldDB" id="G7YB20"/>
<evidence type="ECO:0000259" key="8">
    <source>
        <dbReference type="PROSITE" id="PS51192"/>
    </source>
</evidence>
<dbReference type="InterPro" id="IPR014001">
    <property type="entry name" value="Helicase_ATP-bd"/>
</dbReference>
<dbReference type="PROSITE" id="PS51195">
    <property type="entry name" value="Q_MOTIF"/>
    <property type="match status" value="1"/>
</dbReference>
<dbReference type="SUPFAM" id="SSF52540">
    <property type="entry name" value="P-loop containing nucleoside triphosphate hydrolases"/>
    <property type="match status" value="1"/>
</dbReference>
<feature type="domain" description="DEAD-box RNA helicase Q" evidence="10">
    <location>
        <begin position="282"/>
        <end position="310"/>
    </location>
</feature>
<accession>G7YB20</accession>
<protein>
    <recommendedName>
        <fullName evidence="1">RNA helicase</fullName>
        <ecNumber evidence="1">3.6.4.13</ecNumber>
    </recommendedName>
</protein>
<dbReference type="PANTHER" id="PTHR47959:SF24">
    <property type="entry name" value="ATP-DEPENDENT RNA HELICASE"/>
    <property type="match status" value="1"/>
</dbReference>
<dbReference type="CDD" id="cd18787">
    <property type="entry name" value="SF2_C_DEAD"/>
    <property type="match status" value="1"/>
</dbReference>
<keyword evidence="5 7" id="KW-0067">ATP-binding</keyword>
<proteinExistence type="inferred from homology"/>
<dbReference type="InterPro" id="IPR011545">
    <property type="entry name" value="DEAD/DEAH_box_helicase_dom"/>
</dbReference>
<dbReference type="GO" id="GO:0003724">
    <property type="term" value="F:RNA helicase activity"/>
    <property type="evidence" value="ECO:0007669"/>
    <property type="project" value="UniProtKB-EC"/>
</dbReference>